<dbReference type="Proteomes" id="UP000178082">
    <property type="component" value="Unassembled WGS sequence"/>
</dbReference>
<evidence type="ECO:0000259" key="1">
    <source>
        <dbReference type="Pfam" id="PF20208"/>
    </source>
</evidence>
<organism evidence="2 3">
    <name type="scientific">Candidatus Schekmanbacteria bacterium RIFCSPLOWO2_12_FULL_38_15</name>
    <dbReference type="NCBI Taxonomy" id="1817883"/>
    <lineage>
        <taxon>Bacteria</taxon>
        <taxon>Candidatus Schekmaniibacteriota</taxon>
    </lineage>
</organism>
<feature type="domain" description="ARG and Rhodanese-Phosphatase-superfamily-associated" evidence="1">
    <location>
        <begin position="12"/>
        <end position="308"/>
    </location>
</feature>
<protein>
    <recommendedName>
        <fullName evidence="1">ARG and Rhodanese-Phosphatase-superfamily-associated domain-containing protein</fullName>
    </recommendedName>
</protein>
<dbReference type="InterPro" id="IPR046699">
    <property type="entry name" value="ARPP-1"/>
</dbReference>
<dbReference type="AlphaFoldDB" id="A0A1F7SKG6"/>
<dbReference type="Pfam" id="PF20208">
    <property type="entry name" value="ARPP-1"/>
    <property type="match status" value="1"/>
</dbReference>
<evidence type="ECO:0000313" key="2">
    <source>
        <dbReference type="EMBL" id="OGL54261.1"/>
    </source>
</evidence>
<sequence>MKEKLNSFINSLNIGKAETFENISVFPIFGKNSEGVSFITLNEAVKKGCIEVTEISEGGSVPNLKVKNRSEHHILIFDGETLVGAKQNRIVNTTIIILPYKEVIIPVSCVEKGRWNYRTQKFSSSASHSRLYPELRKEVCRDTFQSLKESAHAYSNQSKVWNYIDSKLAYMKVNSSSSAMEDIFTNYEDRLSDISNKFKPLDNQIGTGILINDKLALLEIFSNSDVLKGEFQKIISSVGIDALEHREKTSKKLKNPASKIQGLLKKMKDAKLEAFDGVGGGKDLRIASKDFIGSAFEYNGEILHMTVFPE</sequence>
<reference evidence="2 3" key="1">
    <citation type="journal article" date="2016" name="Nat. Commun.">
        <title>Thousands of microbial genomes shed light on interconnected biogeochemical processes in an aquifer system.</title>
        <authorList>
            <person name="Anantharaman K."/>
            <person name="Brown C.T."/>
            <person name="Hug L.A."/>
            <person name="Sharon I."/>
            <person name="Castelle C.J."/>
            <person name="Probst A.J."/>
            <person name="Thomas B.C."/>
            <person name="Singh A."/>
            <person name="Wilkins M.J."/>
            <person name="Karaoz U."/>
            <person name="Brodie E.L."/>
            <person name="Williams K.H."/>
            <person name="Hubbard S.S."/>
            <person name="Banfield J.F."/>
        </authorList>
    </citation>
    <scope>NUCLEOTIDE SEQUENCE [LARGE SCALE GENOMIC DNA]</scope>
</reference>
<proteinExistence type="predicted"/>
<name>A0A1F7SKG6_9BACT</name>
<dbReference type="STRING" id="1817883.A3G31_03980"/>
<accession>A0A1F7SKG6</accession>
<comment type="caution">
    <text evidence="2">The sequence shown here is derived from an EMBL/GenBank/DDBJ whole genome shotgun (WGS) entry which is preliminary data.</text>
</comment>
<evidence type="ECO:0000313" key="3">
    <source>
        <dbReference type="Proteomes" id="UP000178082"/>
    </source>
</evidence>
<dbReference type="EMBL" id="MGDI01000015">
    <property type="protein sequence ID" value="OGL54261.1"/>
    <property type="molecule type" value="Genomic_DNA"/>
</dbReference>
<gene>
    <name evidence="2" type="ORF">A3G31_03980</name>
</gene>